<evidence type="ECO:0000256" key="1">
    <source>
        <dbReference type="SAM" id="SignalP"/>
    </source>
</evidence>
<accession>A0ABV6L3P2</accession>
<dbReference type="EMBL" id="JBHLTS010000018">
    <property type="protein sequence ID" value="MFC0514066.1"/>
    <property type="molecule type" value="Genomic_DNA"/>
</dbReference>
<proteinExistence type="predicted"/>
<reference evidence="2 3" key="1">
    <citation type="submission" date="2024-09" db="EMBL/GenBank/DDBJ databases">
        <authorList>
            <person name="Sun Q."/>
            <person name="Mori K."/>
        </authorList>
    </citation>
    <scope>NUCLEOTIDE SEQUENCE [LARGE SCALE GENOMIC DNA]</scope>
    <source>
        <strain evidence="2 3">NCAIM B.02415</strain>
    </source>
</reference>
<sequence length="206" mass="23335">MKNTLLLIVMLLGAVGLKAQTPDNFERFLMKTNDGFKIIYNGNSQSIIVDIVSTDINPIENSDLINVNQDPIQFNLISNSAFSTTDSTVERQKAELLGYSEYELNYIKDELKLKISDIHKEWVTINKKLFLLWHFNMPPDNKSISQQVYLTTLCFAHAFNISSPVSTGQNFADKKRKLTTLAQTLKLNSFKTDLAALAKQLQAENK</sequence>
<evidence type="ECO:0000313" key="3">
    <source>
        <dbReference type="Proteomes" id="UP001589828"/>
    </source>
</evidence>
<dbReference type="Proteomes" id="UP001589828">
    <property type="component" value="Unassembled WGS sequence"/>
</dbReference>
<organism evidence="2 3">
    <name type="scientific">Mucilaginibacter angelicae</name>
    <dbReference type="NCBI Taxonomy" id="869718"/>
    <lineage>
        <taxon>Bacteria</taxon>
        <taxon>Pseudomonadati</taxon>
        <taxon>Bacteroidota</taxon>
        <taxon>Sphingobacteriia</taxon>
        <taxon>Sphingobacteriales</taxon>
        <taxon>Sphingobacteriaceae</taxon>
        <taxon>Mucilaginibacter</taxon>
    </lineage>
</organism>
<evidence type="ECO:0008006" key="4">
    <source>
        <dbReference type="Google" id="ProtNLM"/>
    </source>
</evidence>
<gene>
    <name evidence="2" type="ORF">ACFFGT_07650</name>
</gene>
<keyword evidence="1" id="KW-0732">Signal</keyword>
<feature type="signal peptide" evidence="1">
    <location>
        <begin position="1"/>
        <end position="19"/>
    </location>
</feature>
<comment type="caution">
    <text evidence="2">The sequence shown here is derived from an EMBL/GenBank/DDBJ whole genome shotgun (WGS) entry which is preliminary data.</text>
</comment>
<feature type="chain" id="PRO_5045808823" description="DUF4468 domain-containing protein" evidence="1">
    <location>
        <begin position="20"/>
        <end position="206"/>
    </location>
</feature>
<dbReference type="RefSeq" id="WP_377021919.1">
    <property type="nucleotide sequence ID" value="NZ_JBHLTS010000018.1"/>
</dbReference>
<protein>
    <recommendedName>
        <fullName evidence="4">DUF4468 domain-containing protein</fullName>
    </recommendedName>
</protein>
<name>A0ABV6L3P2_9SPHI</name>
<evidence type="ECO:0000313" key="2">
    <source>
        <dbReference type="EMBL" id="MFC0514066.1"/>
    </source>
</evidence>
<keyword evidence="3" id="KW-1185">Reference proteome</keyword>